<dbReference type="RefSeq" id="WP_184307110.1">
    <property type="nucleotide sequence ID" value="NZ_JACHXU010000019.1"/>
</dbReference>
<evidence type="ECO:0008006" key="6">
    <source>
        <dbReference type="Google" id="ProtNLM"/>
    </source>
</evidence>
<dbReference type="Proteomes" id="UP000536179">
    <property type="component" value="Unassembled WGS sequence"/>
</dbReference>
<feature type="compositionally biased region" description="Basic and acidic residues" evidence="2">
    <location>
        <begin position="269"/>
        <end position="278"/>
    </location>
</feature>
<evidence type="ECO:0000256" key="2">
    <source>
        <dbReference type="SAM" id="MobiDB-lite"/>
    </source>
</evidence>
<reference evidence="4 5" key="1">
    <citation type="submission" date="2020-08" db="EMBL/GenBank/DDBJ databases">
        <title>Genomic Encyclopedia of Type Strains, Phase III (KMG-III): the genomes of soil and plant-associated and newly described type strains.</title>
        <authorList>
            <person name="Whitman W."/>
        </authorList>
    </citation>
    <scope>NUCLEOTIDE SEQUENCE [LARGE SCALE GENOMIC DNA]</scope>
    <source>
        <strain evidence="4 5">CECT 8075</strain>
    </source>
</reference>
<protein>
    <recommendedName>
        <fullName evidence="6">Signal peptide-containing protein</fullName>
    </recommendedName>
</protein>
<organism evidence="4 5">
    <name type="scientific">Aporhodopirellula rubra</name>
    <dbReference type="NCBI Taxonomy" id="980271"/>
    <lineage>
        <taxon>Bacteria</taxon>
        <taxon>Pseudomonadati</taxon>
        <taxon>Planctomycetota</taxon>
        <taxon>Planctomycetia</taxon>
        <taxon>Pirellulales</taxon>
        <taxon>Pirellulaceae</taxon>
        <taxon>Aporhodopirellula</taxon>
    </lineage>
</organism>
<evidence type="ECO:0000256" key="1">
    <source>
        <dbReference type="SAM" id="Coils"/>
    </source>
</evidence>
<evidence type="ECO:0000256" key="3">
    <source>
        <dbReference type="SAM" id="Phobius"/>
    </source>
</evidence>
<dbReference type="AlphaFoldDB" id="A0A7W5H7Y6"/>
<feature type="transmembrane region" description="Helical" evidence="3">
    <location>
        <begin position="7"/>
        <end position="27"/>
    </location>
</feature>
<sequence length="278" mass="31123">MLHIVKYSLWATAVLIVGGFLLLGANFTSYIRTSTRAVQESVQDAVPLEFELRRARDLIDAILPDLQTQVRVIAEEEVAIKALENDILASSQKLHEEKATLASLRNRMRVQQVSYAIGGRMVSREQLAEQLRSRLERFQQGELAITTKSDLLQKRRDGLNAALTMLDQMRNRKLQLEQKVEMLVAQDRLLKASQVDAGIAIDGSGLSSADQLLDQIETRLAVAQRVLDHEQDEFAIPLEPSVLTEDAVLTAYDEHFGKENGSQSISTDKNSRLELTSK</sequence>
<accession>A0A7W5H7Y6</accession>
<keyword evidence="3" id="KW-0812">Transmembrane</keyword>
<keyword evidence="3" id="KW-0472">Membrane</keyword>
<proteinExistence type="predicted"/>
<feature type="region of interest" description="Disordered" evidence="2">
    <location>
        <begin position="259"/>
        <end position="278"/>
    </location>
</feature>
<feature type="coiled-coil region" evidence="1">
    <location>
        <begin position="66"/>
        <end position="100"/>
    </location>
</feature>
<keyword evidence="1" id="KW-0175">Coiled coil</keyword>
<evidence type="ECO:0000313" key="4">
    <source>
        <dbReference type="EMBL" id="MBB3208884.1"/>
    </source>
</evidence>
<evidence type="ECO:0000313" key="5">
    <source>
        <dbReference type="Proteomes" id="UP000536179"/>
    </source>
</evidence>
<name>A0A7W5H7Y6_9BACT</name>
<feature type="coiled-coil region" evidence="1">
    <location>
        <begin position="159"/>
        <end position="186"/>
    </location>
</feature>
<dbReference type="EMBL" id="JACHXU010000019">
    <property type="protein sequence ID" value="MBB3208884.1"/>
    <property type="molecule type" value="Genomic_DNA"/>
</dbReference>
<keyword evidence="3" id="KW-1133">Transmembrane helix</keyword>
<gene>
    <name evidence="4" type="ORF">FHS27_004718</name>
</gene>
<keyword evidence="5" id="KW-1185">Reference proteome</keyword>
<comment type="caution">
    <text evidence="4">The sequence shown here is derived from an EMBL/GenBank/DDBJ whole genome shotgun (WGS) entry which is preliminary data.</text>
</comment>